<reference evidence="2 3" key="1">
    <citation type="submission" date="2018-04" db="EMBL/GenBank/DDBJ databases">
        <authorList>
            <person name="Zhang X."/>
            <person name="Yuan J."/>
            <person name="Li F."/>
            <person name="Xiang J."/>
        </authorList>
    </citation>
    <scope>NUCLEOTIDE SEQUENCE [LARGE SCALE GENOMIC DNA]</scope>
    <source>
        <tissue evidence="2">Muscle</tissue>
    </source>
</reference>
<feature type="transmembrane region" description="Helical" evidence="1">
    <location>
        <begin position="310"/>
        <end position="332"/>
    </location>
</feature>
<feature type="transmembrane region" description="Helical" evidence="1">
    <location>
        <begin position="122"/>
        <end position="140"/>
    </location>
</feature>
<keyword evidence="1" id="KW-1133">Transmembrane helix</keyword>
<keyword evidence="1" id="KW-0812">Transmembrane</keyword>
<feature type="transmembrane region" description="Helical" evidence="1">
    <location>
        <begin position="192"/>
        <end position="211"/>
    </location>
</feature>
<feature type="transmembrane region" description="Helical" evidence="1">
    <location>
        <begin position="160"/>
        <end position="180"/>
    </location>
</feature>
<organism evidence="2 3">
    <name type="scientific">Penaeus vannamei</name>
    <name type="common">Whiteleg shrimp</name>
    <name type="synonym">Litopenaeus vannamei</name>
    <dbReference type="NCBI Taxonomy" id="6689"/>
    <lineage>
        <taxon>Eukaryota</taxon>
        <taxon>Metazoa</taxon>
        <taxon>Ecdysozoa</taxon>
        <taxon>Arthropoda</taxon>
        <taxon>Crustacea</taxon>
        <taxon>Multicrustacea</taxon>
        <taxon>Malacostraca</taxon>
        <taxon>Eumalacostraca</taxon>
        <taxon>Eucarida</taxon>
        <taxon>Decapoda</taxon>
        <taxon>Dendrobranchiata</taxon>
        <taxon>Penaeoidea</taxon>
        <taxon>Penaeidae</taxon>
        <taxon>Penaeus</taxon>
    </lineage>
</organism>
<reference evidence="2 3" key="2">
    <citation type="submission" date="2019-01" db="EMBL/GenBank/DDBJ databases">
        <title>The decoding of complex shrimp genome reveals the adaptation for benthos swimmer, frequently molting mechanism and breeding impact on genome.</title>
        <authorList>
            <person name="Sun Y."/>
            <person name="Gao Y."/>
            <person name="Yu Y."/>
        </authorList>
    </citation>
    <scope>NUCLEOTIDE SEQUENCE [LARGE SCALE GENOMIC DNA]</scope>
    <source>
        <tissue evidence="2">Muscle</tissue>
    </source>
</reference>
<proteinExistence type="predicted"/>
<dbReference type="AlphaFoldDB" id="A0A3R7LQW0"/>
<keyword evidence="1" id="KW-0472">Membrane</keyword>
<feature type="transmembrane region" description="Helical" evidence="1">
    <location>
        <begin position="51"/>
        <end position="71"/>
    </location>
</feature>
<dbReference type="Proteomes" id="UP000283509">
    <property type="component" value="Unassembled WGS sequence"/>
</dbReference>
<protein>
    <submittedName>
        <fullName evidence="2">Uncharacterized protein</fullName>
    </submittedName>
</protein>
<keyword evidence="3" id="KW-1185">Reference proteome</keyword>
<name>A0A3R7LQW0_PENVA</name>
<accession>A0A3R7LQW0</accession>
<evidence type="ECO:0000313" key="3">
    <source>
        <dbReference type="Proteomes" id="UP000283509"/>
    </source>
</evidence>
<gene>
    <name evidence="2" type="ORF">C7M84_020184</name>
</gene>
<evidence type="ECO:0000256" key="1">
    <source>
        <dbReference type="SAM" id="Phobius"/>
    </source>
</evidence>
<feature type="transmembrane region" description="Helical" evidence="1">
    <location>
        <begin position="280"/>
        <end position="298"/>
    </location>
</feature>
<sequence>MKSNISIQILWTPTSIWRISRRCRNLPGTVMSLPGEITYPRRFRPSPCVHLPLPFLFLQFFLSFPFLHLFYPLPPFIRSYNPTLSLRPLTSTLPFPYSFFPSAFLFSSPFHPSLSLRPLTSTLPFPSILSFLPFPLSLLFSSPFDSFIQSDPLPASTYLYPSFSFNSFFHSLSFIFPFLFPLHPSLSPASTYLYPSFSFNSFFFPFLHLFYPLPLHPFIQPTLSLRPLTSIFNPSALPASTYLYPSFSFNSFSPFPSSFLFSSPFHSSLSLYPLTSTLPFPYSFFPSLSFVFSVLFPLSSFHTTRPSPCVHLPLPFLFLQFFLSFPFLHLFYPLPPSKKSVHTIHSLPCVHLPCYLARSPSLAITDHGLQDLP</sequence>
<evidence type="ECO:0000313" key="2">
    <source>
        <dbReference type="EMBL" id="ROT61991.1"/>
    </source>
</evidence>
<comment type="caution">
    <text evidence="2">The sequence shown here is derived from an EMBL/GenBank/DDBJ whole genome shotgun (WGS) entry which is preliminary data.</text>
</comment>
<feature type="transmembrane region" description="Helical" evidence="1">
    <location>
        <begin position="91"/>
        <end position="110"/>
    </location>
</feature>
<dbReference type="EMBL" id="QCYY01003881">
    <property type="protein sequence ID" value="ROT61991.1"/>
    <property type="molecule type" value="Genomic_DNA"/>
</dbReference>